<comment type="caution">
    <text evidence="1">The sequence shown here is derived from an EMBL/GenBank/DDBJ whole genome shotgun (WGS) entry which is preliminary data.</text>
</comment>
<protein>
    <submittedName>
        <fullName evidence="1">DNA-(Apurinic or apyrimidinic site) lyase</fullName>
        <ecNumber evidence="1">4.2.99.18</ecNumber>
    </submittedName>
</protein>
<dbReference type="EMBL" id="JAMKPW020000022">
    <property type="protein sequence ID" value="KAK8206676.1"/>
    <property type="molecule type" value="Genomic_DNA"/>
</dbReference>
<dbReference type="Proteomes" id="UP001320706">
    <property type="component" value="Unassembled WGS sequence"/>
</dbReference>
<dbReference type="EC" id="4.2.99.18" evidence="1"/>
<proteinExistence type="predicted"/>
<organism evidence="1 2">
    <name type="scientific">Zalaria obscura</name>
    <dbReference type="NCBI Taxonomy" id="2024903"/>
    <lineage>
        <taxon>Eukaryota</taxon>
        <taxon>Fungi</taxon>
        <taxon>Dikarya</taxon>
        <taxon>Ascomycota</taxon>
        <taxon>Pezizomycotina</taxon>
        <taxon>Dothideomycetes</taxon>
        <taxon>Dothideomycetidae</taxon>
        <taxon>Dothideales</taxon>
        <taxon>Zalariaceae</taxon>
        <taxon>Zalaria</taxon>
    </lineage>
</organism>
<evidence type="ECO:0000313" key="2">
    <source>
        <dbReference type="Proteomes" id="UP001320706"/>
    </source>
</evidence>
<keyword evidence="2" id="KW-1185">Reference proteome</keyword>
<keyword evidence="1" id="KW-0456">Lyase</keyword>
<name>A0ACC3SD40_9PEZI</name>
<sequence length="585" mass="64756">MPRRTARDPASEDSSELSSVPPEIESAAAISVEVESTPVTTPRKSRKRKVHETADPAANGTVNGHAKVTPVPDKTLVTQDNVQTETVTTTSRRGRRSKVTTETAVKVEESQILDQGNKASPKNNRKRKAAAVKQEEQEEQPSAEAQADAPPKRRRKAKVEVKEEATEVQFDEAGEPIVEKKVKRKRKTKEEKEAEAMPLAARTVGHKMFVGAHVSSAGGVHNAVTNSVHIGANAFALFLKSQRKWANPPLDDGHCSTFHDHCKTHDYQSRQHVLPHGSYLVNLAHTDAARTKQAYDAFLDDLHRCERLGIRLYNFHPGNSLDKERSVAIAHLAGNLNRAHKETESVVTVLENMAAGGNVLGSTFEDLRDIIALVEDKSRVGVCLDTCHAFAAGYDLRTAEALQETLAQFDRTVGMNYLRALHLNDSKAPFSSNRDLHANIGTGFLGLRAFHGIMNEGCFAGLPMVLETPIEVRDENGELVKDEKGKEKEDKGIWAREIKMLESFVGMDMDSEEFKTMEAALGKKGEPERRRVADQVERREEKRKEKAEKEKGKKKRGNKKSQDLEDESEVSALSSLESSDEGGRD</sequence>
<reference evidence="1" key="1">
    <citation type="submission" date="2024-02" db="EMBL/GenBank/DDBJ databases">
        <title>Metagenome Assembled Genome of Zalaria obscura JY119.</title>
        <authorList>
            <person name="Vighnesh L."/>
            <person name="Jagadeeshwari U."/>
            <person name="Venkata Ramana C."/>
            <person name="Sasikala C."/>
        </authorList>
    </citation>
    <scope>NUCLEOTIDE SEQUENCE</scope>
    <source>
        <strain evidence="1">JY119</strain>
    </source>
</reference>
<gene>
    <name evidence="1" type="primary">APN1</name>
    <name evidence="1" type="ORF">M8818_004510</name>
</gene>
<evidence type="ECO:0000313" key="1">
    <source>
        <dbReference type="EMBL" id="KAK8206676.1"/>
    </source>
</evidence>
<accession>A0ACC3SD40</accession>